<dbReference type="SUPFAM" id="SSF53300">
    <property type="entry name" value="vWA-like"/>
    <property type="match status" value="1"/>
</dbReference>
<feature type="compositionally biased region" description="Basic and acidic residues" evidence="1">
    <location>
        <begin position="84"/>
        <end position="94"/>
    </location>
</feature>
<feature type="compositionally biased region" description="Basic and acidic residues" evidence="1">
    <location>
        <begin position="117"/>
        <end position="137"/>
    </location>
</feature>
<dbReference type="Gene3D" id="3.40.50.410">
    <property type="entry name" value="von Willebrand factor, type A domain"/>
    <property type="match status" value="1"/>
</dbReference>
<name>A0ABX5Y078_9BACT</name>
<feature type="region of interest" description="Disordered" evidence="1">
    <location>
        <begin position="66"/>
        <end position="138"/>
    </location>
</feature>
<keyword evidence="2" id="KW-1133">Transmembrane helix</keyword>
<evidence type="ECO:0000313" key="3">
    <source>
        <dbReference type="EMBL" id="QDV87682.1"/>
    </source>
</evidence>
<dbReference type="RefSeq" id="WP_145219497.1">
    <property type="nucleotide sequence ID" value="NZ_CP036432.1"/>
</dbReference>
<feature type="transmembrane region" description="Helical" evidence="2">
    <location>
        <begin position="239"/>
        <end position="260"/>
    </location>
</feature>
<keyword evidence="2" id="KW-0472">Membrane</keyword>
<dbReference type="Proteomes" id="UP000318081">
    <property type="component" value="Chromosome"/>
</dbReference>
<feature type="compositionally biased region" description="Low complexity" evidence="1">
    <location>
        <begin position="193"/>
        <end position="205"/>
    </location>
</feature>
<dbReference type="CDD" id="cd00198">
    <property type="entry name" value="vWFA"/>
    <property type="match status" value="1"/>
</dbReference>
<feature type="compositionally biased region" description="Basic and acidic residues" evidence="1">
    <location>
        <begin position="206"/>
        <end position="220"/>
    </location>
</feature>
<feature type="compositionally biased region" description="Low complexity" evidence="1">
    <location>
        <begin position="154"/>
        <end position="168"/>
    </location>
</feature>
<evidence type="ECO:0008006" key="5">
    <source>
        <dbReference type="Google" id="ProtNLM"/>
    </source>
</evidence>
<dbReference type="InterPro" id="IPR036465">
    <property type="entry name" value="vWFA_dom_sf"/>
</dbReference>
<feature type="region of interest" description="Disordered" evidence="1">
    <location>
        <begin position="150"/>
        <end position="234"/>
    </location>
</feature>
<sequence length="535" mass="58985">MSELPNELQPTSRSQPSPNPPTDPNTDQTYRHRLRELELELDRIRCQADAARLDAQAAELELQIERLREGHEHDDDADLESELPVDHRPVDSRRSRPAKAATIFHRDQATADDSGDESSRAERDAGSRPNPTDRRFENWNQVRDALGLSVVAPSGGDSSSGDWLGSHSQDLRKRGSKREGSRVDPAHTKRSQSSLPSPSLSGGPAADRRRRSDPAEKPAAKIDLATQASDPPRRRKPAAWVLSAVFHGLILLALAFFTLASPPPGDQIAIAGSVAETEELAIESLSIETPELPPTSSEPTPSELEAEISDIGEISVVDLINDVPPAPPTPLIESMIQRDVTSMTAMSLKSDSDATMSFCGVDGGGNHFVYLVDSSGSMGDAFDSARAELLQSIRLLKPDQRFYVIFFDADPDYMRLSSADEDEPRSVYATAENKQKLQRWAMTIKMDRGRAPYDALPFALELNPDVIFLLSDGEFPQRIEDMLGEINRIDNLFGDDGPISIVHTIGYHSREGESRMRRIAKQNGGQYRYVPKPSH</sequence>
<keyword evidence="4" id="KW-1185">Reference proteome</keyword>
<organism evidence="3 4">
    <name type="scientific">Stieleria magnilauensis</name>
    <dbReference type="NCBI Taxonomy" id="2527963"/>
    <lineage>
        <taxon>Bacteria</taxon>
        <taxon>Pseudomonadati</taxon>
        <taxon>Planctomycetota</taxon>
        <taxon>Planctomycetia</taxon>
        <taxon>Pirellulales</taxon>
        <taxon>Pirellulaceae</taxon>
        <taxon>Stieleria</taxon>
    </lineage>
</organism>
<protein>
    <recommendedName>
        <fullName evidence="5">VWFA domain-containing protein</fullName>
    </recommendedName>
</protein>
<reference evidence="3 4" key="1">
    <citation type="submission" date="2019-02" db="EMBL/GenBank/DDBJ databases">
        <title>Deep-cultivation of Planctomycetes and their phenomic and genomic characterization uncovers novel biology.</title>
        <authorList>
            <person name="Wiegand S."/>
            <person name="Jogler M."/>
            <person name="Boedeker C."/>
            <person name="Pinto D."/>
            <person name="Vollmers J."/>
            <person name="Rivas-Marin E."/>
            <person name="Kohn T."/>
            <person name="Peeters S.H."/>
            <person name="Heuer A."/>
            <person name="Rast P."/>
            <person name="Oberbeckmann S."/>
            <person name="Bunk B."/>
            <person name="Jeske O."/>
            <person name="Meyerdierks A."/>
            <person name="Storesund J.E."/>
            <person name="Kallscheuer N."/>
            <person name="Luecker S."/>
            <person name="Lage O.M."/>
            <person name="Pohl T."/>
            <person name="Merkel B.J."/>
            <person name="Hornburger P."/>
            <person name="Mueller R.-W."/>
            <person name="Bruemmer F."/>
            <person name="Labrenz M."/>
            <person name="Spormann A.M."/>
            <person name="Op den Camp H."/>
            <person name="Overmann J."/>
            <person name="Amann R."/>
            <person name="Jetten M.S.M."/>
            <person name="Mascher T."/>
            <person name="Medema M.H."/>
            <person name="Devos D.P."/>
            <person name="Kaster A.-K."/>
            <person name="Ovreas L."/>
            <person name="Rohde M."/>
            <person name="Galperin M.Y."/>
            <person name="Jogler C."/>
        </authorList>
    </citation>
    <scope>NUCLEOTIDE SEQUENCE [LARGE SCALE GENOMIC DNA]</scope>
    <source>
        <strain evidence="3 4">TBK1r</strain>
    </source>
</reference>
<dbReference type="EMBL" id="CP036432">
    <property type="protein sequence ID" value="QDV87682.1"/>
    <property type="molecule type" value="Genomic_DNA"/>
</dbReference>
<keyword evidence="2" id="KW-0812">Transmembrane</keyword>
<feature type="region of interest" description="Disordered" evidence="1">
    <location>
        <begin position="1"/>
        <end position="29"/>
    </location>
</feature>
<proteinExistence type="predicted"/>
<evidence type="ECO:0000313" key="4">
    <source>
        <dbReference type="Proteomes" id="UP000318081"/>
    </source>
</evidence>
<accession>A0ABX5Y078</accession>
<gene>
    <name evidence="3" type="ORF">TBK1r_67130</name>
</gene>
<evidence type="ECO:0000256" key="2">
    <source>
        <dbReference type="SAM" id="Phobius"/>
    </source>
</evidence>
<feature type="compositionally biased region" description="Basic and acidic residues" evidence="1">
    <location>
        <begin position="169"/>
        <end position="187"/>
    </location>
</feature>
<evidence type="ECO:0000256" key="1">
    <source>
        <dbReference type="SAM" id="MobiDB-lite"/>
    </source>
</evidence>